<keyword evidence="6" id="KW-0813">Transport</keyword>
<feature type="region of interest" description="Disordered" evidence="10">
    <location>
        <begin position="201"/>
        <end position="229"/>
    </location>
</feature>
<dbReference type="EMBL" id="OU895877">
    <property type="protein sequence ID" value="CAG9799150.1"/>
    <property type="molecule type" value="Genomic_DNA"/>
</dbReference>
<organism evidence="12 13">
    <name type="scientific">Chironomus riparius</name>
    <dbReference type="NCBI Taxonomy" id="315576"/>
    <lineage>
        <taxon>Eukaryota</taxon>
        <taxon>Metazoa</taxon>
        <taxon>Ecdysozoa</taxon>
        <taxon>Arthropoda</taxon>
        <taxon>Hexapoda</taxon>
        <taxon>Insecta</taxon>
        <taxon>Pterygota</taxon>
        <taxon>Neoptera</taxon>
        <taxon>Endopterygota</taxon>
        <taxon>Diptera</taxon>
        <taxon>Nematocera</taxon>
        <taxon>Chironomoidea</taxon>
        <taxon>Chironomidae</taxon>
        <taxon>Chironominae</taxon>
        <taxon>Chironomus</taxon>
    </lineage>
</organism>
<reference evidence="12" key="2">
    <citation type="submission" date="2022-10" db="EMBL/GenBank/DDBJ databases">
        <authorList>
            <consortium name="ENA_rothamsted_submissions"/>
            <consortium name="culmorum"/>
            <person name="King R."/>
        </authorList>
    </citation>
    <scope>NUCLEOTIDE SEQUENCE</scope>
</reference>
<dbReference type="Proteomes" id="UP001153620">
    <property type="component" value="Chromosome 1"/>
</dbReference>
<evidence type="ECO:0000256" key="5">
    <source>
        <dbReference type="ARBA" id="ARBA00017036"/>
    </source>
</evidence>
<evidence type="ECO:0000256" key="8">
    <source>
        <dbReference type="ARBA" id="ARBA00022927"/>
    </source>
</evidence>
<protein>
    <recommendedName>
        <fullName evidence="5">Probable RNA polymerase II nuclear localization protein SLC7A6OS</fullName>
    </recommendedName>
</protein>
<proteinExistence type="inferred from homology"/>
<feature type="domain" description="Transcription factor Iwr1" evidence="11">
    <location>
        <begin position="152"/>
        <end position="223"/>
    </location>
</feature>
<evidence type="ECO:0000256" key="6">
    <source>
        <dbReference type="ARBA" id="ARBA00022448"/>
    </source>
</evidence>
<dbReference type="GO" id="GO:0032502">
    <property type="term" value="P:developmental process"/>
    <property type="evidence" value="ECO:0007669"/>
    <property type="project" value="TreeGrafter"/>
</dbReference>
<feature type="compositionally biased region" description="Acidic residues" evidence="10">
    <location>
        <begin position="201"/>
        <end position="211"/>
    </location>
</feature>
<dbReference type="GO" id="GO:0015031">
    <property type="term" value="P:protein transport"/>
    <property type="evidence" value="ECO:0007669"/>
    <property type="project" value="UniProtKB-KW"/>
</dbReference>
<name>A0A9N9RMC8_9DIPT</name>
<dbReference type="PANTHER" id="PTHR31196:SF2">
    <property type="entry name" value="RNA POLYMERASE II NUCLEAR LOCALIZATION PROTEIN SLC7A6OS-RELATED"/>
    <property type="match status" value="1"/>
</dbReference>
<keyword evidence="13" id="KW-1185">Reference proteome</keyword>
<comment type="function">
    <text evidence="1">Directs RNA polymerase II nuclear import.</text>
</comment>
<dbReference type="AlphaFoldDB" id="A0A9N9RMC8"/>
<evidence type="ECO:0000313" key="12">
    <source>
        <dbReference type="EMBL" id="CAG9799150.1"/>
    </source>
</evidence>
<evidence type="ECO:0000256" key="9">
    <source>
        <dbReference type="ARBA" id="ARBA00023242"/>
    </source>
</evidence>
<keyword evidence="8" id="KW-0653">Protein transport</keyword>
<dbReference type="InterPro" id="IPR013883">
    <property type="entry name" value="TF_Iwr1_dom"/>
</dbReference>
<dbReference type="GO" id="GO:0005737">
    <property type="term" value="C:cytoplasm"/>
    <property type="evidence" value="ECO:0007669"/>
    <property type="project" value="UniProtKB-SubCell"/>
</dbReference>
<comment type="similarity">
    <text evidence="4">Belongs to the IWR1/SLC7A6OS family.</text>
</comment>
<keyword evidence="9" id="KW-0539">Nucleus</keyword>
<accession>A0A9N9RMC8</accession>
<evidence type="ECO:0000256" key="10">
    <source>
        <dbReference type="SAM" id="MobiDB-lite"/>
    </source>
</evidence>
<reference evidence="12" key="1">
    <citation type="submission" date="2022-01" db="EMBL/GenBank/DDBJ databases">
        <authorList>
            <person name="King R."/>
        </authorList>
    </citation>
    <scope>NUCLEOTIDE SEQUENCE</scope>
</reference>
<evidence type="ECO:0000256" key="1">
    <source>
        <dbReference type="ARBA" id="ARBA00003202"/>
    </source>
</evidence>
<dbReference type="GO" id="GO:0005634">
    <property type="term" value="C:nucleus"/>
    <property type="evidence" value="ECO:0007669"/>
    <property type="project" value="UniProtKB-SubCell"/>
</dbReference>
<gene>
    <name evidence="12" type="ORF">CHIRRI_LOCUS2123</name>
</gene>
<keyword evidence="7" id="KW-0963">Cytoplasm</keyword>
<evidence type="ECO:0000256" key="3">
    <source>
        <dbReference type="ARBA" id="ARBA00004496"/>
    </source>
</evidence>
<dbReference type="InterPro" id="IPR040218">
    <property type="entry name" value="SLC7A6OS"/>
</dbReference>
<dbReference type="PANTHER" id="PTHR31196">
    <property type="entry name" value="RNA POLYMERASE II NUCLEAR LOCALIZATION PROTEIN SLC7A6OS-RELATED"/>
    <property type="match status" value="1"/>
</dbReference>
<evidence type="ECO:0000259" key="11">
    <source>
        <dbReference type="Pfam" id="PF08574"/>
    </source>
</evidence>
<evidence type="ECO:0000256" key="7">
    <source>
        <dbReference type="ARBA" id="ARBA00022490"/>
    </source>
</evidence>
<sequence length="313" mass="36267">MAPTIIRVKRKFDESQEVDPKIVLNCKKQKLSEKHFIIICFKDVYSQFSFVGTVQEENVIPDHMLKISKKEAENIVQSKSNLQNSGLSNRVSENLEKIKEKRFKVVNFMRSSEKSAYQASNGEQIILDVEREYDFNNENITAAGLNEKSSKSYVYDIYVAQDDFSSILQADVIDINDLSILEYNDYLYSCPRLTNDLDDDLHDDYDEDSNDENNWRNDYPDEEDISDSSVDERAMRKAMQNFEIDNDLSSSDADEFNETSNDGFVFSINAEDNDYDDYDYVNADHVSGTSYAKYRKRMIKDLKSDSEESSEED</sequence>
<evidence type="ECO:0000256" key="2">
    <source>
        <dbReference type="ARBA" id="ARBA00004123"/>
    </source>
</evidence>
<dbReference type="Pfam" id="PF08574">
    <property type="entry name" value="Iwr1"/>
    <property type="match status" value="1"/>
</dbReference>
<evidence type="ECO:0000313" key="13">
    <source>
        <dbReference type="Proteomes" id="UP001153620"/>
    </source>
</evidence>
<comment type="subcellular location">
    <subcellularLocation>
        <location evidence="3">Cytoplasm</location>
    </subcellularLocation>
    <subcellularLocation>
        <location evidence="2">Nucleus</location>
    </subcellularLocation>
</comment>
<evidence type="ECO:0000256" key="4">
    <source>
        <dbReference type="ARBA" id="ARBA00010218"/>
    </source>
</evidence>
<dbReference type="OrthoDB" id="6255506at2759"/>